<keyword evidence="3" id="KW-0472">Membrane</keyword>
<feature type="domain" description="Soluble ligand binding" evidence="5">
    <location>
        <begin position="652"/>
        <end position="695"/>
    </location>
</feature>
<feature type="compositionally biased region" description="Low complexity" evidence="2">
    <location>
        <begin position="50"/>
        <end position="65"/>
    </location>
</feature>
<feature type="transmembrane region" description="Helical" evidence="3">
    <location>
        <begin position="853"/>
        <end position="874"/>
    </location>
</feature>
<dbReference type="Pfam" id="PF02563">
    <property type="entry name" value="Poly_export"/>
    <property type="match status" value="1"/>
</dbReference>
<proteinExistence type="predicted"/>
<evidence type="ECO:0000259" key="4">
    <source>
        <dbReference type="Pfam" id="PF02563"/>
    </source>
</evidence>
<sequence length="879" mass="96570">MQNPPNIHILMLNFFLFIRPFFKRQFIIRIAVLVLSAVGLTAQAQIIAPSSGATTAPSSGAVTTPGAIRSGATTPSAVQSGRGVTLPAGVNPSNLPANAQQQLNQLNNQRNGQTQGQPNGQTGRSNASNADPTAADPNNPNQANDPNNPTDPNQQTSNTNVKSEEDRAREEARQKVFGYSLFNDPAMKTTFQPNTNMATPRNYVIGPGDELRIRLYGYSEVDYTQKVSPEGAVYVAQGSGIGPIQVAGLTIEQAKARLASRLSTKFAGLRNSSYGPQNTFLELSLGEIRSIRVTVTGDAVRPGTYTLSSLSTAMNAIYQAGGPNDIGSYRKVQLIRNNRVVAALDLYDYLLNGIQRNDLRLQDNDNIRFTTFSERVEINGTVKRNNIFEMLPSETLDRLLFYAGDFTANAYRNRLKVRRVTDRELKVIDVTTPEFKTFALRDGDVVTAEQVLDRFENKITIEGAIYRPGEYSLDNNPTLKKLIANAEGLKGDAFTGRINIIRTREDLAMEQLSVNLDAILAGTQPDLPLQREDQVIITSRFELAEPASISVQGEVNKPLEDIAYMANMTLNDALLKTGGLRESAAASKVEVVRRKRDADPSSKTAQIAEVFTFNVNRDLSLNADDNKFVLAPFDQIVVRRSPNYQIQTFAGVEGEVITPGLYPIKTKDQKISDLLNQAGGLSPFAYVEGATLLRAITLSEDEIVRKQAIVDEVGDNDTKVVVERSEISPNKLEPIDINLKKILANPGSSEDILVQEHDILRIPKLLETVRVQGEVQLPKTVKYRTGQTFQDYIGDAGGFTTRSQRRRSFVVYANGSVDRTRKFMFFNIYPRVEPGSEVIVPRRSTTPLTPQQLLSSTAGTISSLLSVIGLIIALSRVGR</sequence>
<feature type="region of interest" description="Disordered" evidence="2">
    <location>
        <begin position="109"/>
        <end position="171"/>
    </location>
</feature>
<feature type="domain" description="Soluble ligand binding" evidence="5">
    <location>
        <begin position="769"/>
        <end position="811"/>
    </location>
</feature>
<dbReference type="Proteomes" id="UP000653797">
    <property type="component" value="Unassembled WGS sequence"/>
</dbReference>
<dbReference type="GO" id="GO:0015159">
    <property type="term" value="F:polysaccharide transmembrane transporter activity"/>
    <property type="evidence" value="ECO:0007669"/>
    <property type="project" value="InterPro"/>
</dbReference>
<evidence type="ECO:0000256" key="2">
    <source>
        <dbReference type="SAM" id="MobiDB-lite"/>
    </source>
</evidence>
<feature type="compositionally biased region" description="Low complexity" evidence="2">
    <location>
        <begin position="109"/>
        <end position="160"/>
    </location>
</feature>
<dbReference type="InterPro" id="IPR019554">
    <property type="entry name" value="Soluble_ligand-bd"/>
</dbReference>
<dbReference type="InterPro" id="IPR003715">
    <property type="entry name" value="Poly_export_N"/>
</dbReference>
<dbReference type="AlphaFoldDB" id="A0A927B7J8"/>
<dbReference type="EMBL" id="JACXAA010000013">
    <property type="protein sequence ID" value="MBD2756612.1"/>
    <property type="molecule type" value="Genomic_DNA"/>
</dbReference>
<feature type="domain" description="Soluble ligand binding" evidence="5">
    <location>
        <begin position="292"/>
        <end position="337"/>
    </location>
</feature>
<dbReference type="Gene3D" id="3.10.560.10">
    <property type="entry name" value="Outer membrane lipoprotein wza domain like"/>
    <property type="match status" value="6"/>
</dbReference>
<evidence type="ECO:0000256" key="1">
    <source>
        <dbReference type="ARBA" id="ARBA00022729"/>
    </source>
</evidence>
<accession>A0A927B7J8</accession>
<keyword evidence="1" id="KW-0732">Signal</keyword>
<organism evidence="6 7">
    <name type="scientific">Spirosoma validum</name>
    <dbReference type="NCBI Taxonomy" id="2771355"/>
    <lineage>
        <taxon>Bacteria</taxon>
        <taxon>Pseudomonadati</taxon>
        <taxon>Bacteroidota</taxon>
        <taxon>Cytophagia</taxon>
        <taxon>Cytophagales</taxon>
        <taxon>Cytophagaceae</taxon>
        <taxon>Spirosoma</taxon>
    </lineage>
</organism>
<dbReference type="PANTHER" id="PTHR33619:SF3">
    <property type="entry name" value="POLYSACCHARIDE EXPORT PROTEIN GFCE-RELATED"/>
    <property type="match status" value="1"/>
</dbReference>
<feature type="region of interest" description="Disordered" evidence="2">
    <location>
        <begin position="50"/>
        <end position="96"/>
    </location>
</feature>
<feature type="compositionally biased region" description="Basic and acidic residues" evidence="2">
    <location>
        <begin position="162"/>
        <end position="171"/>
    </location>
</feature>
<protein>
    <submittedName>
        <fullName evidence="6">SLBB domain-containing protein</fullName>
    </submittedName>
</protein>
<evidence type="ECO:0000313" key="6">
    <source>
        <dbReference type="EMBL" id="MBD2756612.1"/>
    </source>
</evidence>
<evidence type="ECO:0000259" key="5">
    <source>
        <dbReference type="Pfam" id="PF10531"/>
    </source>
</evidence>
<keyword evidence="3" id="KW-0812">Transmembrane</keyword>
<evidence type="ECO:0000313" key="7">
    <source>
        <dbReference type="Proteomes" id="UP000653797"/>
    </source>
</evidence>
<reference evidence="6" key="1">
    <citation type="submission" date="2020-09" db="EMBL/GenBank/DDBJ databases">
        <authorList>
            <person name="Kim M.K."/>
        </authorList>
    </citation>
    <scope>NUCLEOTIDE SEQUENCE</scope>
    <source>
        <strain evidence="6">BT704</strain>
    </source>
</reference>
<dbReference type="InterPro" id="IPR049712">
    <property type="entry name" value="Poly_export"/>
</dbReference>
<comment type="caution">
    <text evidence="6">The sequence shown here is derived from an EMBL/GenBank/DDBJ whole genome shotgun (WGS) entry which is preliminary data.</text>
</comment>
<keyword evidence="7" id="KW-1185">Reference proteome</keyword>
<evidence type="ECO:0000256" key="3">
    <source>
        <dbReference type="SAM" id="Phobius"/>
    </source>
</evidence>
<dbReference type="PANTHER" id="PTHR33619">
    <property type="entry name" value="POLYSACCHARIDE EXPORT PROTEIN GFCE-RELATED"/>
    <property type="match status" value="1"/>
</dbReference>
<name>A0A927B7J8_9BACT</name>
<dbReference type="Pfam" id="PF10531">
    <property type="entry name" value="SLBB"/>
    <property type="match status" value="3"/>
</dbReference>
<feature type="domain" description="Polysaccharide export protein N-terminal" evidence="4">
    <location>
        <begin position="199"/>
        <end position="264"/>
    </location>
</feature>
<gene>
    <name evidence="6" type="ORF">IC230_27260</name>
</gene>
<keyword evidence="3" id="KW-1133">Transmembrane helix</keyword>